<dbReference type="InterPro" id="IPR036188">
    <property type="entry name" value="FAD/NAD-bd_sf"/>
</dbReference>
<keyword evidence="6" id="KW-0560">Oxidoreductase</keyword>
<evidence type="ECO:0000256" key="7">
    <source>
        <dbReference type="ARBA" id="ARBA00047776"/>
    </source>
</evidence>
<comment type="catalytic activity">
    <reaction evidence="7">
        <text>2 reduced [2Fe-2S]-[ferredoxin] + NADP(+) + H(+) = 2 oxidized [2Fe-2S]-[ferredoxin] + NADPH</text>
        <dbReference type="Rhea" id="RHEA:20125"/>
        <dbReference type="Rhea" id="RHEA-COMP:10000"/>
        <dbReference type="Rhea" id="RHEA-COMP:10001"/>
        <dbReference type="ChEBI" id="CHEBI:15378"/>
        <dbReference type="ChEBI" id="CHEBI:33737"/>
        <dbReference type="ChEBI" id="CHEBI:33738"/>
        <dbReference type="ChEBI" id="CHEBI:57783"/>
        <dbReference type="ChEBI" id="CHEBI:58349"/>
        <dbReference type="EC" id="1.18.1.2"/>
    </reaction>
</comment>
<dbReference type="PANTHER" id="PTHR48467:SF1">
    <property type="entry name" value="GLUTAMATE SYNTHASE 1 [NADH], CHLOROPLASTIC-LIKE"/>
    <property type="match status" value="1"/>
</dbReference>
<dbReference type="PRINTS" id="PR00419">
    <property type="entry name" value="ADXRDTASE"/>
</dbReference>
<evidence type="ECO:0000313" key="10">
    <source>
        <dbReference type="Proteomes" id="UP000539146"/>
    </source>
</evidence>
<name>A0A850DUR4_9MICO</name>
<dbReference type="SUPFAM" id="SSF51971">
    <property type="entry name" value="Nucleotide-binding domain"/>
    <property type="match status" value="1"/>
</dbReference>
<keyword evidence="5" id="KW-0521">NADP</keyword>
<dbReference type="EMBL" id="JABMCG010000078">
    <property type="protein sequence ID" value="NUU27203.1"/>
    <property type="molecule type" value="Genomic_DNA"/>
</dbReference>
<dbReference type="InterPro" id="IPR023753">
    <property type="entry name" value="FAD/NAD-binding_dom"/>
</dbReference>
<comment type="caution">
    <text evidence="9">The sequence shown here is derived from an EMBL/GenBank/DDBJ whole genome shotgun (WGS) entry which is preliminary data.</text>
</comment>
<proteinExistence type="predicted"/>
<evidence type="ECO:0000256" key="4">
    <source>
        <dbReference type="ARBA" id="ARBA00022827"/>
    </source>
</evidence>
<reference evidence="9 10" key="1">
    <citation type="submission" date="2020-05" db="EMBL/GenBank/DDBJ databases">
        <title>Genome Sequencing of Type Strains.</title>
        <authorList>
            <person name="Lemaire J.F."/>
            <person name="Inderbitzin P."/>
            <person name="Gregorio O.A."/>
            <person name="Collins S.B."/>
            <person name="Wespe N."/>
            <person name="Knight-Connoni V."/>
        </authorList>
    </citation>
    <scope>NUCLEOTIDE SEQUENCE [LARGE SCALE GENOMIC DNA]</scope>
    <source>
        <strain evidence="9 10">DSM 20512</strain>
    </source>
</reference>
<organism evidence="9 10">
    <name type="scientific">Curtobacterium citreum</name>
    <dbReference type="NCBI Taxonomy" id="2036"/>
    <lineage>
        <taxon>Bacteria</taxon>
        <taxon>Bacillati</taxon>
        <taxon>Actinomycetota</taxon>
        <taxon>Actinomycetes</taxon>
        <taxon>Micrococcales</taxon>
        <taxon>Microbacteriaceae</taxon>
        <taxon>Curtobacterium</taxon>
    </lineage>
</organism>
<dbReference type="PANTHER" id="PTHR48467">
    <property type="entry name" value="GLUTAMATE SYNTHASE 1 [NADH], CHLOROPLASTIC-LIKE"/>
    <property type="match status" value="1"/>
</dbReference>
<dbReference type="InterPro" id="IPR055275">
    <property type="entry name" value="Ferredox_Rdtase"/>
</dbReference>
<sequence length="408" mass="43256">MNPQPHASGRAPSIAVVGSGPSGCYTALALSKKLPGSAIVVFDASPTPYGLLRSGIAADHQGMKGAARQFDRMFASGKATFVGGVRIGDRIGLDDLTAAFDAVVVATGLAGDRPLAVPGGDLDGVYGAGDVVRLLNGHADAALRHQSRLRHRGLGTDVLVVGTGNVAVDVVRLLTKSDLELHGSDIDDDARSLLRADDIRSIRILGRGPADKAKWDPAMFRELADVAAIRMRVDGQAVAEVEGSRRVDVDVHFEASPTLVHAAGDDYDVTVRTSHGTQTHRVGAVITATGFVERDDIPWATIPTADLHRVYRAGGCDTGVLGNLGENRTSAGAVAATIAATIEIDDHRRADPLAALRDRLPADAVSYEDWQHIDAEEVRRAPAERCRWKFTDSAELYRALAHAERPAT</sequence>
<dbReference type="GO" id="GO:0004324">
    <property type="term" value="F:ferredoxin-NADP+ reductase activity"/>
    <property type="evidence" value="ECO:0007669"/>
    <property type="project" value="UniProtKB-EC"/>
</dbReference>
<evidence type="ECO:0000313" key="9">
    <source>
        <dbReference type="EMBL" id="NUU27203.1"/>
    </source>
</evidence>
<dbReference type="AlphaFoldDB" id="A0A850DUR4"/>
<keyword evidence="3" id="KW-0285">Flavoprotein</keyword>
<accession>A0A850DUR4</accession>
<evidence type="ECO:0000259" key="8">
    <source>
        <dbReference type="Pfam" id="PF07992"/>
    </source>
</evidence>
<dbReference type="Proteomes" id="UP000539146">
    <property type="component" value="Unassembled WGS sequence"/>
</dbReference>
<evidence type="ECO:0000256" key="3">
    <source>
        <dbReference type="ARBA" id="ARBA00022630"/>
    </source>
</evidence>
<gene>
    <name evidence="9" type="ORF">HP467_03605</name>
</gene>
<evidence type="ECO:0000256" key="1">
    <source>
        <dbReference type="ARBA" id="ARBA00001974"/>
    </source>
</evidence>
<dbReference type="RefSeq" id="WP_175325266.1">
    <property type="nucleotide sequence ID" value="NZ_BAAAWP010000001.1"/>
</dbReference>
<feature type="domain" description="FAD/NAD(P)-binding" evidence="8">
    <location>
        <begin position="13"/>
        <end position="295"/>
    </location>
</feature>
<dbReference type="Gene3D" id="3.50.50.60">
    <property type="entry name" value="FAD/NAD(P)-binding domain"/>
    <property type="match status" value="1"/>
</dbReference>
<evidence type="ECO:0000256" key="6">
    <source>
        <dbReference type="ARBA" id="ARBA00023002"/>
    </source>
</evidence>
<dbReference type="EC" id="1.18.1.2" evidence="2"/>
<protein>
    <recommendedName>
        <fullName evidence="2">ferredoxin--NADP(+) reductase</fullName>
        <ecNumber evidence="2">1.18.1.2</ecNumber>
    </recommendedName>
</protein>
<comment type="cofactor">
    <cofactor evidence="1">
        <name>FAD</name>
        <dbReference type="ChEBI" id="CHEBI:57692"/>
    </cofactor>
</comment>
<keyword evidence="4" id="KW-0274">FAD</keyword>
<evidence type="ECO:0000256" key="2">
    <source>
        <dbReference type="ARBA" id="ARBA00013223"/>
    </source>
</evidence>
<dbReference type="Pfam" id="PF07992">
    <property type="entry name" value="Pyr_redox_2"/>
    <property type="match status" value="1"/>
</dbReference>
<dbReference type="Gene3D" id="3.40.50.720">
    <property type="entry name" value="NAD(P)-binding Rossmann-like Domain"/>
    <property type="match status" value="1"/>
</dbReference>
<evidence type="ECO:0000256" key="5">
    <source>
        <dbReference type="ARBA" id="ARBA00022857"/>
    </source>
</evidence>